<dbReference type="GeneID" id="70131454"/>
<dbReference type="PANTHER" id="PTHR35848">
    <property type="entry name" value="OXALATE-BINDING PROTEIN"/>
    <property type="match status" value="1"/>
</dbReference>
<dbReference type="Gene3D" id="2.60.120.10">
    <property type="entry name" value="Jelly Rolls"/>
    <property type="match status" value="1"/>
</dbReference>
<comment type="caution">
    <text evidence="3">The sequence shown here is derived from an EMBL/GenBank/DDBJ whole genome shotgun (WGS) entry which is preliminary data.</text>
</comment>
<dbReference type="Pfam" id="PF07883">
    <property type="entry name" value="Cupin_2"/>
    <property type="match status" value="1"/>
</dbReference>
<name>A0A9P8UPG1_9PEZI</name>
<gene>
    <name evidence="3" type="ORF">BKA67DRAFT_561960</name>
</gene>
<evidence type="ECO:0000256" key="1">
    <source>
        <dbReference type="ARBA" id="ARBA00022723"/>
    </source>
</evidence>
<dbReference type="Proteomes" id="UP000758603">
    <property type="component" value="Unassembled WGS sequence"/>
</dbReference>
<dbReference type="SUPFAM" id="SSF51182">
    <property type="entry name" value="RmlC-like cupins"/>
    <property type="match status" value="1"/>
</dbReference>
<dbReference type="EMBL" id="JAGPXC010000003">
    <property type="protein sequence ID" value="KAH6655827.1"/>
    <property type="molecule type" value="Genomic_DNA"/>
</dbReference>
<evidence type="ECO:0000313" key="3">
    <source>
        <dbReference type="EMBL" id="KAH6655827.1"/>
    </source>
</evidence>
<protein>
    <submittedName>
        <fullName evidence="3">RmlC-like cupin domain-containing protein</fullName>
    </submittedName>
</protein>
<feature type="domain" description="Cupin type-2" evidence="2">
    <location>
        <begin position="55"/>
        <end position="120"/>
    </location>
</feature>
<dbReference type="InterPro" id="IPR014710">
    <property type="entry name" value="RmlC-like_jellyroll"/>
</dbReference>
<dbReference type="InterPro" id="IPR051610">
    <property type="entry name" value="GPI/OXD"/>
</dbReference>
<evidence type="ECO:0000313" key="4">
    <source>
        <dbReference type="Proteomes" id="UP000758603"/>
    </source>
</evidence>
<keyword evidence="1" id="KW-0479">Metal-binding</keyword>
<organism evidence="3 4">
    <name type="scientific">Truncatella angustata</name>
    <dbReference type="NCBI Taxonomy" id="152316"/>
    <lineage>
        <taxon>Eukaryota</taxon>
        <taxon>Fungi</taxon>
        <taxon>Dikarya</taxon>
        <taxon>Ascomycota</taxon>
        <taxon>Pezizomycotina</taxon>
        <taxon>Sordariomycetes</taxon>
        <taxon>Xylariomycetidae</taxon>
        <taxon>Amphisphaeriales</taxon>
        <taxon>Sporocadaceae</taxon>
        <taxon>Truncatella</taxon>
    </lineage>
</organism>
<dbReference type="OrthoDB" id="445803at2759"/>
<keyword evidence="4" id="KW-1185">Reference proteome</keyword>
<dbReference type="InterPro" id="IPR013096">
    <property type="entry name" value="Cupin_2"/>
</dbReference>
<dbReference type="GO" id="GO:0046872">
    <property type="term" value="F:metal ion binding"/>
    <property type="evidence" value="ECO:0007669"/>
    <property type="project" value="UniProtKB-KW"/>
</dbReference>
<reference evidence="3" key="1">
    <citation type="journal article" date="2021" name="Nat. Commun.">
        <title>Genetic determinants of endophytism in the Arabidopsis root mycobiome.</title>
        <authorList>
            <person name="Mesny F."/>
            <person name="Miyauchi S."/>
            <person name="Thiergart T."/>
            <person name="Pickel B."/>
            <person name="Atanasova L."/>
            <person name="Karlsson M."/>
            <person name="Huettel B."/>
            <person name="Barry K.W."/>
            <person name="Haridas S."/>
            <person name="Chen C."/>
            <person name="Bauer D."/>
            <person name="Andreopoulos W."/>
            <person name="Pangilinan J."/>
            <person name="LaButti K."/>
            <person name="Riley R."/>
            <person name="Lipzen A."/>
            <person name="Clum A."/>
            <person name="Drula E."/>
            <person name="Henrissat B."/>
            <person name="Kohler A."/>
            <person name="Grigoriev I.V."/>
            <person name="Martin F.M."/>
            <person name="Hacquard S."/>
        </authorList>
    </citation>
    <scope>NUCLEOTIDE SEQUENCE</scope>
    <source>
        <strain evidence="3">MPI-SDFR-AT-0073</strain>
    </source>
</reference>
<dbReference type="InterPro" id="IPR011051">
    <property type="entry name" value="RmlC_Cupin_sf"/>
</dbReference>
<sequence>MPCHCPKPVILDAKTCLSEASSSFQEASRGNTTWSTLFSSPQTPTSSMSAGVATCPSNGSLALHRHQQPEIYYILSGSGIVQVDGVRHQVSKDTVIWIPGNAEHGVSCGPDNNLVWFYVFPEGSFESVIYRFSNEEGEAFKQSI</sequence>
<dbReference type="AlphaFoldDB" id="A0A9P8UPG1"/>
<dbReference type="RefSeq" id="XP_045960092.1">
    <property type="nucleotide sequence ID" value="XM_046102562.1"/>
</dbReference>
<accession>A0A9P8UPG1</accession>
<proteinExistence type="predicted"/>
<dbReference type="PANTHER" id="PTHR35848:SF6">
    <property type="entry name" value="CUPIN TYPE-2 DOMAIN-CONTAINING PROTEIN"/>
    <property type="match status" value="1"/>
</dbReference>
<evidence type="ECO:0000259" key="2">
    <source>
        <dbReference type="Pfam" id="PF07883"/>
    </source>
</evidence>